<gene>
    <name evidence="1" type="ORF">NQ176_g4532</name>
</gene>
<accession>A0ACC1ND04</accession>
<name>A0ACC1ND04_9HYPO</name>
<organism evidence="1 2">
    <name type="scientific">Zarea fungicola</name>
    <dbReference type="NCBI Taxonomy" id="93591"/>
    <lineage>
        <taxon>Eukaryota</taxon>
        <taxon>Fungi</taxon>
        <taxon>Dikarya</taxon>
        <taxon>Ascomycota</taxon>
        <taxon>Pezizomycotina</taxon>
        <taxon>Sordariomycetes</taxon>
        <taxon>Hypocreomycetidae</taxon>
        <taxon>Hypocreales</taxon>
        <taxon>Cordycipitaceae</taxon>
        <taxon>Zarea</taxon>
    </lineage>
</organism>
<protein>
    <submittedName>
        <fullName evidence="1">Uncharacterized protein</fullName>
    </submittedName>
</protein>
<comment type="caution">
    <text evidence="1">The sequence shown here is derived from an EMBL/GenBank/DDBJ whole genome shotgun (WGS) entry which is preliminary data.</text>
</comment>
<proteinExistence type="predicted"/>
<reference evidence="1" key="1">
    <citation type="submission" date="2022-08" db="EMBL/GenBank/DDBJ databases">
        <title>Genome Sequence of Lecanicillium fungicola.</title>
        <authorList>
            <person name="Buettner E."/>
        </authorList>
    </citation>
    <scope>NUCLEOTIDE SEQUENCE</scope>
    <source>
        <strain evidence="1">Babe33</strain>
    </source>
</reference>
<keyword evidence="2" id="KW-1185">Reference proteome</keyword>
<dbReference type="Proteomes" id="UP001143910">
    <property type="component" value="Unassembled WGS sequence"/>
</dbReference>
<evidence type="ECO:0000313" key="1">
    <source>
        <dbReference type="EMBL" id="KAJ2977157.1"/>
    </source>
</evidence>
<dbReference type="EMBL" id="JANJQO010000500">
    <property type="protein sequence ID" value="KAJ2977157.1"/>
    <property type="molecule type" value="Genomic_DNA"/>
</dbReference>
<sequence length="256" mass="26483">MILPTAILSLLAVTTAAAPAWPGFQINELENPLDALDAVSQYFNLVAAKASTIRATKGALQCNLDTAVMPTLPGLPSPADGTKLRHVAVGRGTQNYTCDGNATSKPKAIGAVATLFNVTCLAAIYPDVSAKIPGMAVHFNLGTANRLGPAVLPVSGHHLFTADGLPFFDLNTSNMQLGTLPCAKNASANAPSTAAVGQKGEPAVAWLRLLATKDATGGLSEVFRVSTAGGSPPDTCKGLTGAFQVEYAAEYWFWSN</sequence>
<evidence type="ECO:0000313" key="2">
    <source>
        <dbReference type="Proteomes" id="UP001143910"/>
    </source>
</evidence>